<dbReference type="Proteomes" id="UP000076501">
    <property type="component" value="Unassembled WGS sequence"/>
</dbReference>
<accession>A0A164ILL2</accession>
<dbReference type="PATRIC" id="fig|1396.539.peg.2421"/>
<feature type="transmembrane region" description="Helical" evidence="1">
    <location>
        <begin position="123"/>
        <end position="145"/>
    </location>
</feature>
<evidence type="ECO:0000313" key="3">
    <source>
        <dbReference type="Proteomes" id="UP000076501"/>
    </source>
</evidence>
<dbReference type="AlphaFoldDB" id="A0A164ILL2"/>
<proteinExistence type="predicted"/>
<dbReference type="RefSeq" id="WP_063221093.1">
    <property type="nucleotide sequence ID" value="NZ_LJKA01000002.1"/>
</dbReference>
<name>A0A164ILL2_BACCE</name>
<evidence type="ECO:0000313" key="2">
    <source>
        <dbReference type="EMBL" id="KZD41613.1"/>
    </source>
</evidence>
<reference evidence="2 3" key="1">
    <citation type="submission" date="2015-09" db="EMBL/GenBank/DDBJ databases">
        <title>Bacillus cereus food isolates.</title>
        <authorList>
            <person name="Boekhorst J."/>
        </authorList>
    </citation>
    <scope>NUCLEOTIDE SEQUENCE [LARGE SCALE GENOMIC DNA]</scope>
    <source>
        <strain evidence="2 3">B4082</strain>
    </source>
</reference>
<keyword evidence="1" id="KW-0472">Membrane</keyword>
<gene>
    <name evidence="2" type="ORF">B4082_0248</name>
</gene>
<keyword evidence="1" id="KW-0812">Transmembrane</keyword>
<dbReference type="EMBL" id="LJKA01000002">
    <property type="protein sequence ID" value="KZD41613.1"/>
    <property type="molecule type" value="Genomic_DNA"/>
</dbReference>
<evidence type="ECO:0000256" key="1">
    <source>
        <dbReference type="SAM" id="Phobius"/>
    </source>
</evidence>
<organism evidence="2 3">
    <name type="scientific">Bacillus cereus</name>
    <dbReference type="NCBI Taxonomy" id="1396"/>
    <lineage>
        <taxon>Bacteria</taxon>
        <taxon>Bacillati</taxon>
        <taxon>Bacillota</taxon>
        <taxon>Bacilli</taxon>
        <taxon>Bacillales</taxon>
        <taxon>Bacillaceae</taxon>
        <taxon>Bacillus</taxon>
        <taxon>Bacillus cereus group</taxon>
    </lineage>
</organism>
<keyword evidence="1" id="KW-1133">Transmembrane helix</keyword>
<protein>
    <submittedName>
        <fullName evidence="2">Uncharacterized protein</fullName>
    </submittedName>
</protein>
<comment type="caution">
    <text evidence="2">The sequence shown here is derived from an EMBL/GenBank/DDBJ whole genome shotgun (WGS) entry which is preliminary data.</text>
</comment>
<sequence>MSNDKLRKELEKMGINTEKLTDKDIEKILMKFTKGKFSEETLIEFFKESNVSSQTLIDALKNFAKLHEISEEKYFKALYHLIDVYSEELKKAETLEEKRHCDGILRDILEMMREEVEADRNHALRLAMIGGGAAAVSAGIAVFAITRNPKVLLKGARMISKGFFR</sequence>